<reference evidence="2 3" key="1">
    <citation type="submission" date="2015-10" db="EMBL/GenBank/DDBJ databases">
        <title>Full genome of DAOMC 229536 Phialocephala scopiformis, a fungal endophyte of spruce producing the potent anti-insectan compound rugulosin.</title>
        <authorList>
            <consortium name="DOE Joint Genome Institute"/>
            <person name="Walker A.K."/>
            <person name="Frasz S.L."/>
            <person name="Seifert K.A."/>
            <person name="Miller J.D."/>
            <person name="Mondo S.J."/>
            <person name="Labutti K."/>
            <person name="Lipzen A."/>
            <person name="Dockter R."/>
            <person name="Kennedy M."/>
            <person name="Grigoriev I.V."/>
            <person name="Spatafora J.W."/>
        </authorList>
    </citation>
    <scope>NUCLEOTIDE SEQUENCE [LARGE SCALE GENOMIC DNA]</scope>
    <source>
        <strain evidence="2 3">CBS 120377</strain>
    </source>
</reference>
<protein>
    <submittedName>
        <fullName evidence="2">Uncharacterized protein</fullName>
    </submittedName>
</protein>
<feature type="compositionally biased region" description="Low complexity" evidence="1">
    <location>
        <begin position="335"/>
        <end position="362"/>
    </location>
</feature>
<gene>
    <name evidence="2" type="ORF">LY89DRAFT_666683</name>
</gene>
<evidence type="ECO:0000313" key="2">
    <source>
        <dbReference type="EMBL" id="KUJ19834.1"/>
    </source>
</evidence>
<proteinExistence type="predicted"/>
<dbReference type="KEGG" id="psco:LY89DRAFT_666683"/>
<accession>A0A194XI80</accession>
<organism evidence="2 3">
    <name type="scientific">Mollisia scopiformis</name>
    <name type="common">Conifer needle endophyte fungus</name>
    <name type="synonym">Phialocephala scopiformis</name>
    <dbReference type="NCBI Taxonomy" id="149040"/>
    <lineage>
        <taxon>Eukaryota</taxon>
        <taxon>Fungi</taxon>
        <taxon>Dikarya</taxon>
        <taxon>Ascomycota</taxon>
        <taxon>Pezizomycotina</taxon>
        <taxon>Leotiomycetes</taxon>
        <taxon>Helotiales</taxon>
        <taxon>Mollisiaceae</taxon>
        <taxon>Mollisia</taxon>
    </lineage>
</organism>
<dbReference type="InParanoid" id="A0A194XI80"/>
<keyword evidence="3" id="KW-1185">Reference proteome</keyword>
<feature type="compositionally biased region" description="Low complexity" evidence="1">
    <location>
        <begin position="231"/>
        <end position="256"/>
    </location>
</feature>
<dbReference type="Proteomes" id="UP000070700">
    <property type="component" value="Unassembled WGS sequence"/>
</dbReference>
<dbReference type="OrthoDB" id="3552565at2759"/>
<feature type="region of interest" description="Disordered" evidence="1">
    <location>
        <begin position="459"/>
        <end position="483"/>
    </location>
</feature>
<sequence length="483" mass="53868">MASPIAALPGFPFFYAIPIDGQIREIPSDSQPQIWPEELIDFPEDYHYTLLQLNPPPYHSKPLPPRPKQSLPLALRMPELDETANLKNPSYLPIIVPDDDVITPQTVRARTEPVISKSKTQRRKIRYPSLPIGRWAQPASGNDGHSKDINEYAKTIPQDSVIIHKRKLRFPSIANRPSWSSFRASSPSPLSASASASTSTFLGFTKATEMPPELEAIETVSPLSPFMELDSTPISELSSENSSPQSSPSLPEEKSVSVFQVQFSSPQAPSELDTHVPSTPMLPNRSPYRSWYHDDDAGELSVLSVLSMPPLTEDNDDPPPPHSADCSPPPHEEAASAPGSPSSFLDLDTDDSNNTSTRSSRSQIPKQPETKELGTDVKDPKDFEGDVKENVPDLASLPARPQSFLLMTEEEVSQAEIIEDIFIMLHDLQPNYLHPAHRPQPNVVRMSMMRRFATQIAHVEQVREKNEKEEKEKDEKDSNQEKK</sequence>
<dbReference type="RefSeq" id="XP_018074189.1">
    <property type="nucleotide sequence ID" value="XM_018212928.1"/>
</dbReference>
<feature type="region of interest" description="Disordered" evidence="1">
    <location>
        <begin position="221"/>
        <end position="256"/>
    </location>
</feature>
<name>A0A194XI80_MOLSC</name>
<dbReference type="EMBL" id="KQ947410">
    <property type="protein sequence ID" value="KUJ19834.1"/>
    <property type="molecule type" value="Genomic_DNA"/>
</dbReference>
<evidence type="ECO:0000313" key="3">
    <source>
        <dbReference type="Proteomes" id="UP000070700"/>
    </source>
</evidence>
<evidence type="ECO:0000256" key="1">
    <source>
        <dbReference type="SAM" id="MobiDB-lite"/>
    </source>
</evidence>
<feature type="compositionally biased region" description="Basic and acidic residues" evidence="1">
    <location>
        <begin position="368"/>
        <end position="391"/>
    </location>
</feature>
<feature type="region of interest" description="Disordered" evidence="1">
    <location>
        <begin position="308"/>
        <end position="395"/>
    </location>
</feature>
<dbReference type="GeneID" id="28822654"/>
<dbReference type="AlphaFoldDB" id="A0A194XI80"/>
<feature type="compositionally biased region" description="Basic and acidic residues" evidence="1">
    <location>
        <begin position="460"/>
        <end position="483"/>
    </location>
</feature>